<dbReference type="Gene3D" id="1.10.10.10">
    <property type="entry name" value="Winged helix-like DNA-binding domain superfamily/Winged helix DNA-binding domain"/>
    <property type="match status" value="1"/>
</dbReference>
<dbReference type="SMART" id="SM00382">
    <property type="entry name" value="AAA"/>
    <property type="match status" value="1"/>
</dbReference>
<dbReference type="PANTHER" id="PTHR44688">
    <property type="entry name" value="DNA-BINDING TRANSCRIPTIONAL ACTIVATOR DEVR_DOSR"/>
    <property type="match status" value="1"/>
</dbReference>
<dbReference type="EMBL" id="JAIQZJ010000001">
    <property type="protein sequence ID" value="MBZ5737108.1"/>
    <property type="molecule type" value="Genomic_DNA"/>
</dbReference>
<gene>
    <name evidence="5" type="ORF">K8U61_02945</name>
</gene>
<proteinExistence type="predicted"/>
<dbReference type="PANTHER" id="PTHR44688:SF16">
    <property type="entry name" value="DNA-BINDING TRANSCRIPTIONAL ACTIVATOR DEVR_DOSR"/>
    <property type="match status" value="1"/>
</dbReference>
<evidence type="ECO:0000256" key="2">
    <source>
        <dbReference type="ARBA" id="ARBA00023125"/>
    </source>
</evidence>
<dbReference type="PROSITE" id="PS50043">
    <property type="entry name" value="HTH_LUXR_2"/>
    <property type="match status" value="1"/>
</dbReference>
<dbReference type="InterPro" id="IPR027417">
    <property type="entry name" value="P-loop_NTPase"/>
</dbReference>
<dbReference type="InterPro" id="IPR059106">
    <property type="entry name" value="WHD_MalT"/>
</dbReference>
<keyword evidence="6" id="KW-1185">Reference proteome</keyword>
<dbReference type="InterPro" id="IPR036388">
    <property type="entry name" value="WH-like_DNA-bd_sf"/>
</dbReference>
<keyword evidence="1" id="KW-0805">Transcription regulation</keyword>
<dbReference type="CDD" id="cd06170">
    <property type="entry name" value="LuxR_C_like"/>
    <property type="match status" value="1"/>
</dbReference>
<organism evidence="5 6">
    <name type="scientific">Nocardioides mangrovi</name>
    <dbReference type="NCBI Taxonomy" id="2874580"/>
    <lineage>
        <taxon>Bacteria</taxon>
        <taxon>Bacillati</taxon>
        <taxon>Actinomycetota</taxon>
        <taxon>Actinomycetes</taxon>
        <taxon>Propionibacteriales</taxon>
        <taxon>Nocardioidaceae</taxon>
        <taxon>Nocardioides</taxon>
    </lineage>
</organism>
<name>A0ABS7U801_9ACTN</name>
<dbReference type="Pfam" id="PF00196">
    <property type="entry name" value="GerE"/>
    <property type="match status" value="1"/>
</dbReference>
<accession>A0ABS7U801</accession>
<dbReference type="SUPFAM" id="SSF52540">
    <property type="entry name" value="P-loop containing nucleoside triphosphate hydrolases"/>
    <property type="match status" value="1"/>
</dbReference>
<dbReference type="InterPro" id="IPR000792">
    <property type="entry name" value="Tscrpt_reg_LuxR_C"/>
</dbReference>
<dbReference type="Proteomes" id="UP000780875">
    <property type="component" value="Unassembled WGS sequence"/>
</dbReference>
<evidence type="ECO:0000259" key="4">
    <source>
        <dbReference type="PROSITE" id="PS50043"/>
    </source>
</evidence>
<feature type="domain" description="HTH luxR-type" evidence="4">
    <location>
        <begin position="803"/>
        <end position="868"/>
    </location>
</feature>
<keyword evidence="2" id="KW-0238">DNA-binding</keyword>
<dbReference type="InterPro" id="IPR003593">
    <property type="entry name" value="AAA+_ATPase"/>
</dbReference>
<keyword evidence="3" id="KW-0804">Transcription</keyword>
<evidence type="ECO:0000313" key="6">
    <source>
        <dbReference type="Proteomes" id="UP000780875"/>
    </source>
</evidence>
<comment type="caution">
    <text evidence="5">The sequence shown here is derived from an EMBL/GenBank/DDBJ whole genome shotgun (WGS) entry which is preliminary data.</text>
</comment>
<dbReference type="InterPro" id="IPR016032">
    <property type="entry name" value="Sig_transdc_resp-reg_C-effctor"/>
</dbReference>
<dbReference type="PRINTS" id="PR00038">
    <property type="entry name" value="HTHLUXR"/>
</dbReference>
<protein>
    <submittedName>
        <fullName evidence="5">LuxR C-terminal-related transcriptional regulator</fullName>
    </submittedName>
</protein>
<evidence type="ECO:0000313" key="5">
    <source>
        <dbReference type="EMBL" id="MBZ5737108.1"/>
    </source>
</evidence>
<reference evidence="5 6" key="1">
    <citation type="submission" date="2021-09" db="EMBL/GenBank/DDBJ databases">
        <title>Whole genome sequence of Nocardioides sp. GBK3QG-3.</title>
        <authorList>
            <person name="Tuo L."/>
        </authorList>
    </citation>
    <scope>NUCLEOTIDE SEQUENCE [LARGE SCALE GENOMIC DNA]</scope>
    <source>
        <strain evidence="5 6">GBK3QG-3</strain>
    </source>
</reference>
<dbReference type="SMART" id="SM00421">
    <property type="entry name" value="HTH_LUXR"/>
    <property type="match status" value="1"/>
</dbReference>
<sequence>MHDSRPEPPRSAPPGLAAKLRPASSPAYLLPRPRLVALLDEATAASPLTLVVAPAGAGKTSLLRSWAEGTPVRCVWFSVDEADEDPVRWWQGILAALRPLAPNAVDPCARLLRRPGRVADTVSTLVDALDAEGQGGPEPERAVLVIDDLHLADGDDEVADSVALFLGHLPAWLHVVVASRRDPRLPVHRWMARGQLAELRFPELRFSFDEAREMLTRLAPGLPADTASAVAGRCGGWAASIQMAALAARSAGARGLPYVLGEEGVQQHLASYVWEEILAGEQPEVVDVLMATSIVDRVDPGLAQVLTNRPDAAALLDLAATRGLFVTRRESTGEYEVHQLVREVLLAMMTRLAPDRPARLHGWAAGWYEAHGHTIAALEHWSRAERWRDALRLLAVEAAGLYDGGHESAILRTVAMIPDAVVDDVEALTELAWCHLLIDRRRFVALVERLGQATSQDFTLAARERGRIELLQSVAATLRGHWADGASLARSSLQQLGDGWWLDYLGQFAWNLVGRDIALGERWADDGPEVRRVVRAVSVVLERRMTLEGTRALGEALAGRPVDALRVATGARQAAALSSMTILDTEVSTAEALARLELGETSEARTELLRLVAGRIEAAPHCQLLAHLALARSWSGSGDLAAARRAFGAASELIDTEMPGPGARSWLARTGVALALATDDLDEARGWLAGVRDPFWSGLCGARVAMAEESGTAVDELKTAEPRCVRHRVVADLVAAQVVADPVAAEQALVVAVRVAADHGLVQTVASEGFEVVEAIERLGWTAPEGWLARVRRALTLGAPEFDAVSVETLTEREQDVLRLLPSRLTHREIADELCVSINTLKFHLKVIYRKLGCSSRAEAAEIARSLTSLRRPAQLSSNRRR</sequence>
<evidence type="ECO:0000256" key="3">
    <source>
        <dbReference type="ARBA" id="ARBA00023163"/>
    </source>
</evidence>
<dbReference type="Pfam" id="PF25873">
    <property type="entry name" value="WHD_MalT"/>
    <property type="match status" value="1"/>
</dbReference>
<evidence type="ECO:0000256" key="1">
    <source>
        <dbReference type="ARBA" id="ARBA00023015"/>
    </source>
</evidence>
<dbReference type="SUPFAM" id="SSF46894">
    <property type="entry name" value="C-terminal effector domain of the bipartite response regulators"/>
    <property type="match status" value="1"/>
</dbReference>
<dbReference type="RefSeq" id="WP_224121469.1">
    <property type="nucleotide sequence ID" value="NZ_JAIQZJ010000001.1"/>
</dbReference>